<dbReference type="Proteomes" id="UP000002213">
    <property type="component" value="Chromosome"/>
</dbReference>
<keyword evidence="1" id="KW-0812">Transmembrane</keyword>
<accession>C6WEB3</accession>
<keyword evidence="1" id="KW-0472">Membrane</keyword>
<dbReference type="AlphaFoldDB" id="C6WEB3"/>
<dbReference type="STRING" id="446462.Amir_1908"/>
<feature type="transmembrane region" description="Helical" evidence="1">
    <location>
        <begin position="24"/>
        <end position="46"/>
    </location>
</feature>
<evidence type="ECO:0000256" key="1">
    <source>
        <dbReference type="SAM" id="Phobius"/>
    </source>
</evidence>
<keyword evidence="1" id="KW-1133">Transmembrane helix</keyword>
<name>C6WEB3_ACTMD</name>
<sequence>MTGGEAGGVSTVDPLRGFAVPAPAAVVILLLIIGTVLGIGAAGRALTRARTSRSR</sequence>
<dbReference type="EMBL" id="CP001630">
    <property type="protein sequence ID" value="ACU35856.1"/>
    <property type="molecule type" value="Genomic_DNA"/>
</dbReference>
<organism evidence="2 3">
    <name type="scientific">Actinosynnema mirum (strain ATCC 29888 / DSM 43827 / JCM 3225 / NBRC 14064 / NCIMB 13271 / NRRL B-12336 / IMRU 3971 / 101)</name>
    <dbReference type="NCBI Taxonomy" id="446462"/>
    <lineage>
        <taxon>Bacteria</taxon>
        <taxon>Bacillati</taxon>
        <taxon>Actinomycetota</taxon>
        <taxon>Actinomycetes</taxon>
        <taxon>Pseudonocardiales</taxon>
        <taxon>Pseudonocardiaceae</taxon>
        <taxon>Actinosynnema</taxon>
    </lineage>
</organism>
<evidence type="ECO:0000313" key="2">
    <source>
        <dbReference type="EMBL" id="ACU35856.1"/>
    </source>
</evidence>
<proteinExistence type="predicted"/>
<keyword evidence="3" id="KW-1185">Reference proteome</keyword>
<evidence type="ECO:0000313" key="3">
    <source>
        <dbReference type="Proteomes" id="UP000002213"/>
    </source>
</evidence>
<dbReference type="KEGG" id="ami:Amir_1908"/>
<gene>
    <name evidence="2" type="ordered locus">Amir_1908</name>
</gene>
<protein>
    <submittedName>
        <fullName evidence="2">Uncharacterized protein</fullName>
    </submittedName>
</protein>
<dbReference type="HOGENOM" id="CLU_3021478_0_0_11"/>
<reference evidence="2 3" key="1">
    <citation type="journal article" date="2009" name="Stand. Genomic Sci.">
        <title>Complete genome sequence of Actinosynnema mirum type strain (101).</title>
        <authorList>
            <person name="Land M."/>
            <person name="Lapidus A."/>
            <person name="Mayilraj S."/>
            <person name="Chen F."/>
            <person name="Copeland A."/>
            <person name="Del Rio T.G."/>
            <person name="Nolan M."/>
            <person name="Lucas S."/>
            <person name="Tice H."/>
            <person name="Cheng J.F."/>
            <person name="Chertkov O."/>
            <person name="Bruce D."/>
            <person name="Goodwin L."/>
            <person name="Pitluck S."/>
            <person name="Rohde M."/>
            <person name="Goker M."/>
            <person name="Pati A."/>
            <person name="Ivanova N."/>
            <person name="Mavromatis K."/>
            <person name="Chen A."/>
            <person name="Palaniappan K."/>
            <person name="Hauser L."/>
            <person name="Chang Y.J."/>
            <person name="Jeffries C.C."/>
            <person name="Brettin T."/>
            <person name="Detter J.C."/>
            <person name="Han C."/>
            <person name="Chain P."/>
            <person name="Tindall B.J."/>
            <person name="Bristow J."/>
            <person name="Eisen J.A."/>
            <person name="Markowitz V."/>
            <person name="Hugenholtz P."/>
            <person name="Kyrpides N.C."/>
            <person name="Klenk H.P."/>
        </authorList>
    </citation>
    <scope>NUCLEOTIDE SEQUENCE [LARGE SCALE GENOMIC DNA]</scope>
    <source>
        <strain evidence="3">ATCC 29888 / DSM 43827 / JCM 3225 / NBRC 14064 / NCIMB 13271 / NRRL B-12336 / IMRU 3971 / 101</strain>
    </source>
</reference>